<dbReference type="KEGG" id="pory:EJA05_01440"/>
<evidence type="ECO:0000313" key="2">
    <source>
        <dbReference type="Proteomes" id="UP000268230"/>
    </source>
</evidence>
<proteinExistence type="predicted"/>
<protein>
    <submittedName>
        <fullName evidence="1">Uncharacterized protein</fullName>
    </submittedName>
</protein>
<organism evidence="1 2">
    <name type="scientific">Pseudomonas entomophila</name>
    <dbReference type="NCBI Taxonomy" id="312306"/>
    <lineage>
        <taxon>Bacteria</taxon>
        <taxon>Pseudomonadati</taxon>
        <taxon>Pseudomonadota</taxon>
        <taxon>Gammaproteobacteria</taxon>
        <taxon>Pseudomonadales</taxon>
        <taxon>Pseudomonadaceae</taxon>
        <taxon>Pseudomonas</taxon>
    </lineage>
</organism>
<dbReference type="AlphaFoldDB" id="A0A3S8UDU4"/>
<dbReference type="Proteomes" id="UP000268230">
    <property type="component" value="Chromosome"/>
</dbReference>
<dbReference type="EMBL" id="CP034338">
    <property type="protein sequence ID" value="AZL66480.1"/>
    <property type="molecule type" value="Genomic_DNA"/>
</dbReference>
<accession>A0A3S8UDU4</accession>
<sequence length="65" mass="7318">MNAASESAMPPSAVNHQTLEILAQWLRDHGCIRVRKTDPRRLLNGRYPQGLISDAELEALLAVWH</sequence>
<reference evidence="1 2" key="1">
    <citation type="submission" date="2018-12" db="EMBL/GenBank/DDBJ databases">
        <authorList>
            <person name="Li S."/>
            <person name="Yang R."/>
            <person name="Chen G."/>
            <person name="Zou L."/>
            <person name="Zhang C."/>
            <person name="Chen Y."/>
            <person name="Liu Z."/>
            <person name="Li Y."/>
            <person name="Yan Y."/>
            <person name="Huang M."/>
            <person name="Chen T."/>
        </authorList>
    </citation>
    <scope>NUCLEOTIDE SEQUENCE [LARGE SCALE GENOMIC DNA]</scope>
    <source>
        <strain evidence="1 2">1257</strain>
    </source>
</reference>
<evidence type="ECO:0000313" key="1">
    <source>
        <dbReference type="EMBL" id="AZL66480.1"/>
    </source>
</evidence>
<gene>
    <name evidence="1" type="ORF">EJA05_01440</name>
</gene>
<name>A0A3S8UDU4_9PSED</name>
<dbReference type="OrthoDB" id="7025092at2"/>